<evidence type="ECO:0000313" key="3">
    <source>
        <dbReference type="Proteomes" id="UP001418222"/>
    </source>
</evidence>
<comment type="caution">
    <text evidence="2">The sequence shown here is derived from an EMBL/GenBank/DDBJ whole genome shotgun (WGS) entry which is preliminary data.</text>
</comment>
<dbReference type="PANTHER" id="PTHR33240">
    <property type="entry name" value="OS08G0508500 PROTEIN"/>
    <property type="match status" value="1"/>
</dbReference>
<protein>
    <recommendedName>
        <fullName evidence="4">Reverse transcriptase domain-containing protein</fullName>
    </recommendedName>
</protein>
<dbReference type="CDD" id="cd00303">
    <property type="entry name" value="retropepsin_like"/>
    <property type="match status" value="1"/>
</dbReference>
<gene>
    <name evidence="2" type="ORF">KSP39_PZI017671</name>
</gene>
<evidence type="ECO:0008006" key="4">
    <source>
        <dbReference type="Google" id="ProtNLM"/>
    </source>
</evidence>
<dbReference type="Gene3D" id="2.40.70.10">
    <property type="entry name" value="Acid Proteases"/>
    <property type="match status" value="1"/>
</dbReference>
<reference evidence="2 3" key="1">
    <citation type="journal article" date="2022" name="Nat. Plants">
        <title>Genomes of leafy and leafless Platanthera orchids illuminate the evolution of mycoheterotrophy.</title>
        <authorList>
            <person name="Li M.H."/>
            <person name="Liu K.W."/>
            <person name="Li Z."/>
            <person name="Lu H.C."/>
            <person name="Ye Q.L."/>
            <person name="Zhang D."/>
            <person name="Wang J.Y."/>
            <person name="Li Y.F."/>
            <person name="Zhong Z.M."/>
            <person name="Liu X."/>
            <person name="Yu X."/>
            <person name="Liu D.K."/>
            <person name="Tu X.D."/>
            <person name="Liu B."/>
            <person name="Hao Y."/>
            <person name="Liao X.Y."/>
            <person name="Jiang Y.T."/>
            <person name="Sun W.H."/>
            <person name="Chen J."/>
            <person name="Chen Y.Q."/>
            <person name="Ai Y."/>
            <person name="Zhai J.W."/>
            <person name="Wu S.S."/>
            <person name="Zhou Z."/>
            <person name="Hsiao Y.Y."/>
            <person name="Wu W.L."/>
            <person name="Chen Y.Y."/>
            <person name="Lin Y.F."/>
            <person name="Hsu J.L."/>
            <person name="Li C.Y."/>
            <person name="Wang Z.W."/>
            <person name="Zhao X."/>
            <person name="Zhong W.Y."/>
            <person name="Ma X.K."/>
            <person name="Ma L."/>
            <person name="Huang J."/>
            <person name="Chen G.Z."/>
            <person name="Huang M.Z."/>
            <person name="Huang L."/>
            <person name="Peng D.H."/>
            <person name="Luo Y.B."/>
            <person name="Zou S.Q."/>
            <person name="Chen S.P."/>
            <person name="Lan S."/>
            <person name="Tsai W.C."/>
            <person name="Van de Peer Y."/>
            <person name="Liu Z.J."/>
        </authorList>
    </citation>
    <scope>NUCLEOTIDE SEQUENCE [LARGE SCALE GENOMIC DNA]</scope>
    <source>
        <strain evidence="2">Lor287</strain>
    </source>
</reference>
<dbReference type="PANTHER" id="PTHR33240:SF15">
    <property type="entry name" value="GAG-PRO-LIKE PROTEIN"/>
    <property type="match status" value="1"/>
</dbReference>
<feature type="compositionally biased region" description="Basic and acidic residues" evidence="1">
    <location>
        <begin position="30"/>
        <end position="44"/>
    </location>
</feature>
<evidence type="ECO:0000256" key="1">
    <source>
        <dbReference type="SAM" id="MobiDB-lite"/>
    </source>
</evidence>
<accession>A0AAP0FZV5</accession>
<feature type="region of interest" description="Disordered" evidence="1">
    <location>
        <begin position="30"/>
        <end position="110"/>
    </location>
</feature>
<proteinExistence type="predicted"/>
<dbReference type="Proteomes" id="UP001418222">
    <property type="component" value="Unassembled WGS sequence"/>
</dbReference>
<sequence>MRETVPSYPDLVRRVEAQIAADEAIEAHRRQFDGVQKRKRDKEPTLQGQEGRFPEERRNGQRRRDRQRDPPRDYTPLNTSRTNVLYAIQNEPALQRPRQPTHNPKNDQSKYCEYHRTTGHTTEDCARLKEEIERLVRLGLLERFLQGRAQEQQDPPRHPTDQQNTPPAGGGGVRQVVVNIETIAGSPVLTTQILSVHTGKETHKDKRSKQDTTISFGDEDLIGIRTPHQDPLVISDGIRDPCYNVKRILVDNGSSVDVLFSTTLQNMNISRQQLTPAAGPVYDFDNHPVQVIGTVTLPVTLGEFPKQITHEVQFVVVESSSAYNVIFGRPVQTTFKSISSIPHLAMKFPTPGGIGVVRGNQEAAKNCYSKQAHPTRPTTLNIDDFDLRDEAVLQRGAPIEGLIEVPLSPTKPNRTVQLGSLLLQQEREELADYLWENKDIFAWSPEDMPGIDPQVIQHSLNINPACKPVIQKKRNLALERLQAIEEEVEKLLRSHFIREVGYPTWVANVVLVKKSFGKWRMCGLHQP</sequence>
<keyword evidence="3" id="KW-1185">Reference proteome</keyword>
<dbReference type="EMBL" id="JBBWWQ010000015">
    <property type="protein sequence ID" value="KAK8928780.1"/>
    <property type="molecule type" value="Genomic_DNA"/>
</dbReference>
<name>A0AAP0FZV5_9ASPA</name>
<dbReference type="InterPro" id="IPR021109">
    <property type="entry name" value="Peptidase_aspartic_dom_sf"/>
</dbReference>
<evidence type="ECO:0000313" key="2">
    <source>
        <dbReference type="EMBL" id="KAK8928780.1"/>
    </source>
</evidence>
<organism evidence="2 3">
    <name type="scientific">Platanthera zijinensis</name>
    <dbReference type="NCBI Taxonomy" id="2320716"/>
    <lineage>
        <taxon>Eukaryota</taxon>
        <taxon>Viridiplantae</taxon>
        <taxon>Streptophyta</taxon>
        <taxon>Embryophyta</taxon>
        <taxon>Tracheophyta</taxon>
        <taxon>Spermatophyta</taxon>
        <taxon>Magnoliopsida</taxon>
        <taxon>Liliopsida</taxon>
        <taxon>Asparagales</taxon>
        <taxon>Orchidaceae</taxon>
        <taxon>Orchidoideae</taxon>
        <taxon>Orchideae</taxon>
        <taxon>Orchidinae</taxon>
        <taxon>Platanthera</taxon>
    </lineage>
</organism>
<dbReference type="AlphaFoldDB" id="A0AAP0FZV5"/>
<dbReference type="SUPFAM" id="SSF56672">
    <property type="entry name" value="DNA/RNA polymerases"/>
    <property type="match status" value="1"/>
</dbReference>
<feature type="region of interest" description="Disordered" evidence="1">
    <location>
        <begin position="149"/>
        <end position="172"/>
    </location>
</feature>
<dbReference type="Gene3D" id="3.10.10.10">
    <property type="entry name" value="HIV Type 1 Reverse Transcriptase, subunit A, domain 1"/>
    <property type="match status" value="1"/>
</dbReference>
<dbReference type="InterPro" id="IPR043502">
    <property type="entry name" value="DNA/RNA_pol_sf"/>
</dbReference>